<dbReference type="PROSITE" id="PS00245">
    <property type="entry name" value="PHYTOCHROME_1"/>
    <property type="match status" value="1"/>
</dbReference>
<organism evidence="5 6">
    <name type="scientific">Prunus dulcis</name>
    <name type="common">Almond</name>
    <name type="synonym">Amygdalus dulcis</name>
    <dbReference type="NCBI Taxonomy" id="3755"/>
    <lineage>
        <taxon>Eukaryota</taxon>
        <taxon>Viridiplantae</taxon>
        <taxon>Streptophyta</taxon>
        <taxon>Embryophyta</taxon>
        <taxon>Tracheophyta</taxon>
        <taxon>Spermatophyta</taxon>
        <taxon>Magnoliopsida</taxon>
        <taxon>eudicotyledons</taxon>
        <taxon>Gunneridae</taxon>
        <taxon>Pentapetalae</taxon>
        <taxon>rosids</taxon>
        <taxon>fabids</taxon>
        <taxon>Rosales</taxon>
        <taxon>Rosaceae</taxon>
        <taxon>Amygdaloideae</taxon>
        <taxon>Amygdaleae</taxon>
        <taxon>Prunus</taxon>
    </lineage>
</organism>
<proteinExistence type="inferred from homology"/>
<accession>A0A5E4G154</accession>
<dbReference type="EMBL" id="JAJFAZ020000008">
    <property type="protein sequence ID" value="KAI5312643.1"/>
    <property type="molecule type" value="Genomic_DNA"/>
</dbReference>
<reference evidence="6" key="2">
    <citation type="journal article" date="2020" name="Plant J.">
        <title>Transposons played a major role in the diversification between the closely related almond and peach genomes: results from the almond genome sequence.</title>
        <authorList>
            <person name="Alioto T."/>
            <person name="Alexiou K.G."/>
            <person name="Bardil A."/>
            <person name="Barteri F."/>
            <person name="Castanera R."/>
            <person name="Cruz F."/>
            <person name="Dhingra A."/>
            <person name="Duval H."/>
            <person name="Fernandez I Marti A."/>
            <person name="Frias L."/>
            <person name="Galan B."/>
            <person name="Garcia J.L."/>
            <person name="Howad W."/>
            <person name="Gomez-Garrido J."/>
            <person name="Gut M."/>
            <person name="Julca I."/>
            <person name="Morata J."/>
            <person name="Puigdomenech P."/>
            <person name="Ribeca P."/>
            <person name="Rubio Cabetas M.J."/>
            <person name="Vlasova A."/>
            <person name="Wirthensohn M."/>
            <person name="Garcia-Mas J."/>
            <person name="Gabaldon T."/>
            <person name="Casacuberta J.M."/>
            <person name="Arus P."/>
        </authorList>
    </citation>
    <scope>NUCLEOTIDE SEQUENCE [LARGE SCALE GENOMIC DNA]</scope>
    <source>
        <strain evidence="6">cv. Texas</strain>
    </source>
</reference>
<dbReference type="SUPFAM" id="SSF55781">
    <property type="entry name" value="GAF domain-like"/>
    <property type="match status" value="1"/>
</dbReference>
<evidence type="ECO:0000256" key="2">
    <source>
        <dbReference type="ARBA" id="ARBA00023170"/>
    </source>
</evidence>
<reference evidence="4 7" key="3">
    <citation type="journal article" date="2022" name="G3 (Bethesda)">
        <title>Whole-genome sequence and methylome profiling of the almond [Prunus dulcis (Mill.) D.A. Webb] cultivar 'Nonpareil'.</title>
        <authorList>
            <person name="D'Amico-Willman K.M."/>
            <person name="Ouma W.Z."/>
            <person name="Meulia T."/>
            <person name="Sideli G.M."/>
            <person name="Gradziel T.M."/>
            <person name="Fresnedo-Ramirez J."/>
        </authorList>
    </citation>
    <scope>NUCLEOTIDE SEQUENCE [LARGE SCALE GENOMIC DNA]</scope>
    <source>
        <strain evidence="4">Clone GOH B32 T37-40</strain>
    </source>
</reference>
<dbReference type="GO" id="GO:0006355">
    <property type="term" value="P:regulation of DNA-templated transcription"/>
    <property type="evidence" value="ECO:0007669"/>
    <property type="project" value="InterPro"/>
</dbReference>
<dbReference type="Gene3D" id="3.30.450.20">
    <property type="entry name" value="PAS domain"/>
    <property type="match status" value="1"/>
</dbReference>
<evidence type="ECO:0000259" key="3">
    <source>
        <dbReference type="PROSITE" id="PS50046"/>
    </source>
</evidence>
<reference evidence="5" key="1">
    <citation type="submission" date="2019-07" db="EMBL/GenBank/DDBJ databases">
        <authorList>
            <person name="Alioto T."/>
            <person name="Alioto T."/>
            <person name="Gomez Garrido J."/>
        </authorList>
    </citation>
    <scope>NUCLEOTIDE SEQUENCE</scope>
</reference>
<dbReference type="GO" id="GO:0009584">
    <property type="term" value="P:detection of visible light"/>
    <property type="evidence" value="ECO:0007669"/>
    <property type="project" value="InterPro"/>
</dbReference>
<keyword evidence="7" id="KW-1185">Reference proteome</keyword>
<dbReference type="InterPro" id="IPR013516">
    <property type="entry name" value="Phyto_chromo_BS"/>
</dbReference>
<dbReference type="InterPro" id="IPR029016">
    <property type="entry name" value="GAF-like_dom_sf"/>
</dbReference>
<evidence type="ECO:0000256" key="1">
    <source>
        <dbReference type="ARBA" id="ARBA00008235"/>
    </source>
</evidence>
<keyword evidence="2" id="KW-0675">Receptor</keyword>
<dbReference type="AlphaFoldDB" id="A0A5E4G154"/>
<comment type="similarity">
    <text evidence="1">Belongs to the phytochrome family.</text>
</comment>
<dbReference type="InterPro" id="IPR016132">
    <property type="entry name" value="Phyto_chromo_attachment"/>
</dbReference>
<dbReference type="PROSITE" id="PS50046">
    <property type="entry name" value="PHYTOCHROME_2"/>
    <property type="match status" value="1"/>
</dbReference>
<feature type="domain" description="Phytochrome chromophore attachment site" evidence="3">
    <location>
        <begin position="137"/>
        <end position="254"/>
    </location>
</feature>
<evidence type="ECO:0000313" key="5">
    <source>
        <dbReference type="EMBL" id="VVA33338.1"/>
    </source>
</evidence>
<dbReference type="InterPro" id="IPR001294">
    <property type="entry name" value="Phytochrome"/>
</dbReference>
<dbReference type="InParanoid" id="A0A5E4G154"/>
<name>A0A5E4G154_PRUDU</name>
<dbReference type="Gene3D" id="3.30.450.40">
    <property type="match status" value="1"/>
</dbReference>
<evidence type="ECO:0000313" key="6">
    <source>
        <dbReference type="Proteomes" id="UP000327085"/>
    </source>
</evidence>
<dbReference type="Proteomes" id="UP001054821">
    <property type="component" value="Chromosome 8"/>
</dbReference>
<evidence type="ECO:0000313" key="7">
    <source>
        <dbReference type="Proteomes" id="UP001054821"/>
    </source>
</evidence>
<protein>
    <submittedName>
        <fullName evidence="5">PREDICTED: phytochrome</fullName>
    </submittedName>
</protein>
<dbReference type="PRINTS" id="PR01033">
    <property type="entry name" value="PHYTOCHROME"/>
</dbReference>
<dbReference type="EMBL" id="CABIKO010000283">
    <property type="protein sequence ID" value="VVA33338.1"/>
    <property type="molecule type" value="Genomic_DNA"/>
</dbReference>
<gene>
    <name evidence="5" type="ORF">ALMOND_2B023023</name>
    <name evidence="4" type="ORF">L3X38_041816</name>
</gene>
<evidence type="ECO:0000313" key="4">
    <source>
        <dbReference type="EMBL" id="KAI5312643.1"/>
    </source>
</evidence>
<dbReference type="Proteomes" id="UP000327085">
    <property type="component" value="Chromosome 8"/>
</dbReference>
<sequence>MPTGGQLTIAANLTKDELRQSVHLVHLELRITRAGGGILEGLLNQMFGNDVGISEESIGLLVRSKLVKHGDVRYLREVGKATFMISVELAAAHKLSLIIDFFEPVKPYEVPMTALLLGPCSHTSLQLKQLPDCSLCLVERLCDTMVQEVFELTGYDTMMMAYKFHDDDHHGEVVSEITKPGLEPSLGLHYPSTDIPQASRFLFMKNKVRMIVDCCCAKQVKVLQDEKLPVDLALCGSSSTLRAPHSCHPQYMKN</sequence>
<dbReference type="Gramene" id="VVA33338">
    <property type="protein sequence ID" value="VVA33338"/>
    <property type="gene ID" value="Prudul26B023023"/>
</dbReference>